<dbReference type="PRINTS" id="PR00320">
    <property type="entry name" value="GPROTEINBRPT"/>
</dbReference>
<dbReference type="GO" id="GO:0032797">
    <property type="term" value="C:SMN complex"/>
    <property type="evidence" value="ECO:0007669"/>
    <property type="project" value="TreeGrafter"/>
</dbReference>
<evidence type="ECO:0000256" key="1">
    <source>
        <dbReference type="ARBA" id="ARBA00022574"/>
    </source>
</evidence>
<evidence type="ECO:0000313" key="9">
    <source>
        <dbReference type="Proteomes" id="UP000605846"/>
    </source>
</evidence>
<protein>
    <recommendedName>
        <fullName evidence="6">Serine-threonine kinase receptor-associated protein</fullName>
    </recommendedName>
</protein>
<keyword evidence="4" id="KW-0508">mRNA splicing</keyword>
<dbReference type="InterPro" id="IPR036322">
    <property type="entry name" value="WD40_repeat_dom_sf"/>
</dbReference>
<dbReference type="AlphaFoldDB" id="A0A8H7C093"/>
<dbReference type="InterPro" id="IPR019775">
    <property type="entry name" value="WD40_repeat_CS"/>
</dbReference>
<dbReference type="PANTHER" id="PTHR19877">
    <property type="entry name" value="EUKARYOTIC TRANSLATION INITIATION FACTOR 3 SUBUNIT I"/>
    <property type="match status" value="1"/>
</dbReference>
<dbReference type="PANTHER" id="PTHR19877:SF13">
    <property type="entry name" value="SERINE-THREONINE KINASE RECEPTOR-ASSOCIATED PROTEIN"/>
    <property type="match status" value="1"/>
</dbReference>
<dbReference type="SMART" id="SM00320">
    <property type="entry name" value="WD40"/>
    <property type="match status" value="7"/>
</dbReference>
<comment type="similarity">
    <text evidence="5">Belongs to the WD repeat STRAP family.</text>
</comment>
<dbReference type="PROSITE" id="PS50294">
    <property type="entry name" value="WD_REPEATS_REGION"/>
    <property type="match status" value="3"/>
</dbReference>
<organism evidence="8 9">
    <name type="scientific">Apophysomyces ossiformis</name>
    <dbReference type="NCBI Taxonomy" id="679940"/>
    <lineage>
        <taxon>Eukaryota</taxon>
        <taxon>Fungi</taxon>
        <taxon>Fungi incertae sedis</taxon>
        <taxon>Mucoromycota</taxon>
        <taxon>Mucoromycotina</taxon>
        <taxon>Mucoromycetes</taxon>
        <taxon>Mucorales</taxon>
        <taxon>Mucorineae</taxon>
        <taxon>Mucoraceae</taxon>
        <taxon>Apophysomyces</taxon>
    </lineage>
</organism>
<keyword evidence="3" id="KW-0677">Repeat</keyword>
<accession>A0A8H7C093</accession>
<dbReference type="PROSITE" id="PS50082">
    <property type="entry name" value="WD_REPEATS_2"/>
    <property type="match status" value="4"/>
</dbReference>
<dbReference type="CDD" id="cd00200">
    <property type="entry name" value="WD40"/>
    <property type="match status" value="1"/>
</dbReference>
<dbReference type="Gene3D" id="2.130.10.10">
    <property type="entry name" value="YVTN repeat-like/Quinoprotein amine dehydrogenase"/>
    <property type="match status" value="1"/>
</dbReference>
<feature type="repeat" description="WD" evidence="7">
    <location>
        <begin position="58"/>
        <end position="99"/>
    </location>
</feature>
<evidence type="ECO:0000313" key="8">
    <source>
        <dbReference type="EMBL" id="KAF7730827.1"/>
    </source>
</evidence>
<dbReference type="EMBL" id="JABAYA010000013">
    <property type="protein sequence ID" value="KAF7730827.1"/>
    <property type="molecule type" value="Genomic_DNA"/>
</dbReference>
<feature type="repeat" description="WD" evidence="7">
    <location>
        <begin position="268"/>
        <end position="300"/>
    </location>
</feature>
<evidence type="ECO:0000256" key="4">
    <source>
        <dbReference type="ARBA" id="ARBA00023187"/>
    </source>
</evidence>
<keyword evidence="9" id="KW-1185">Reference proteome</keyword>
<proteinExistence type="inferred from homology"/>
<sequence length="317" mass="34749">MNTSNRVIPLTCSGHTRPVVDLQFSPVTSDGNYYLISACKDGNPMLRDGITGDWIGTFYGHKGAVWSARLTREAHRAVTGSADFSAKVWDTFTGDELHSFAHQHIVRAVDFSADGTRIVTGGLEQKLRIFDLYRPDAPALEAVGHTGTVKAVAWDEKRHTILSAGEDGCIRFWDLRTMRETANIPCSGPVSSMTLSVDGKYVTWASGNTANFWNAESHGYTDVITHTLEKSVSSVSLHPDHTKFIAGSDSDLWAHSYAFESGKELDVSKGHHGPIHTVSYSPDGEIYATGSEDGTIRLWQTTPTKSYGLWQKLGPTE</sequence>
<keyword evidence="2" id="KW-0507">mRNA processing</keyword>
<reference evidence="8" key="1">
    <citation type="submission" date="2020-01" db="EMBL/GenBank/DDBJ databases">
        <title>Genome Sequencing of Three Apophysomyces-Like Fungal Strains Confirms a Novel Fungal Genus in the Mucoromycota with divergent Burkholderia-like Endosymbiotic Bacteria.</title>
        <authorList>
            <person name="Stajich J.E."/>
            <person name="Macias A.M."/>
            <person name="Carter-House D."/>
            <person name="Lovett B."/>
            <person name="Kasson L.R."/>
            <person name="Berry K."/>
            <person name="Grigoriev I."/>
            <person name="Chang Y."/>
            <person name="Spatafora J."/>
            <person name="Kasson M.T."/>
        </authorList>
    </citation>
    <scope>NUCLEOTIDE SEQUENCE</scope>
    <source>
        <strain evidence="8">NRRL A-21654</strain>
    </source>
</reference>
<feature type="repeat" description="WD" evidence="7">
    <location>
        <begin position="99"/>
        <end position="132"/>
    </location>
</feature>
<keyword evidence="1 7" id="KW-0853">WD repeat</keyword>
<evidence type="ECO:0000256" key="6">
    <source>
        <dbReference type="ARBA" id="ARBA00040390"/>
    </source>
</evidence>
<dbReference type="Proteomes" id="UP000605846">
    <property type="component" value="Unassembled WGS sequence"/>
</dbReference>
<dbReference type="GO" id="GO:0003723">
    <property type="term" value="F:RNA binding"/>
    <property type="evidence" value="ECO:0007669"/>
    <property type="project" value="TreeGrafter"/>
</dbReference>
<feature type="repeat" description="WD" evidence="7">
    <location>
        <begin position="142"/>
        <end position="183"/>
    </location>
</feature>
<dbReference type="PROSITE" id="PS00678">
    <property type="entry name" value="WD_REPEATS_1"/>
    <property type="match status" value="1"/>
</dbReference>
<dbReference type="OrthoDB" id="408728at2759"/>
<dbReference type="SUPFAM" id="SSF50978">
    <property type="entry name" value="WD40 repeat-like"/>
    <property type="match status" value="1"/>
</dbReference>
<dbReference type="InterPro" id="IPR001680">
    <property type="entry name" value="WD40_rpt"/>
</dbReference>
<dbReference type="GO" id="GO:0000387">
    <property type="term" value="P:spliceosomal snRNP assembly"/>
    <property type="evidence" value="ECO:0007669"/>
    <property type="project" value="TreeGrafter"/>
</dbReference>
<evidence type="ECO:0000256" key="3">
    <source>
        <dbReference type="ARBA" id="ARBA00022737"/>
    </source>
</evidence>
<gene>
    <name evidence="8" type="ORF">EC973_001345</name>
</gene>
<evidence type="ECO:0000256" key="2">
    <source>
        <dbReference type="ARBA" id="ARBA00022664"/>
    </source>
</evidence>
<evidence type="ECO:0000256" key="5">
    <source>
        <dbReference type="ARBA" id="ARBA00038394"/>
    </source>
</evidence>
<evidence type="ECO:0000256" key="7">
    <source>
        <dbReference type="PROSITE-ProRule" id="PRU00221"/>
    </source>
</evidence>
<dbReference type="InterPro" id="IPR015943">
    <property type="entry name" value="WD40/YVTN_repeat-like_dom_sf"/>
</dbReference>
<comment type="caution">
    <text evidence="8">The sequence shown here is derived from an EMBL/GenBank/DDBJ whole genome shotgun (WGS) entry which is preliminary data.</text>
</comment>
<dbReference type="Pfam" id="PF00400">
    <property type="entry name" value="WD40"/>
    <property type="match status" value="5"/>
</dbReference>
<name>A0A8H7C093_9FUNG</name>
<dbReference type="InterPro" id="IPR020472">
    <property type="entry name" value="WD40_PAC1"/>
</dbReference>